<organism evidence="3 4">
    <name type="scientific">Crucibulum laeve</name>
    <dbReference type="NCBI Taxonomy" id="68775"/>
    <lineage>
        <taxon>Eukaryota</taxon>
        <taxon>Fungi</taxon>
        <taxon>Dikarya</taxon>
        <taxon>Basidiomycota</taxon>
        <taxon>Agaricomycotina</taxon>
        <taxon>Agaricomycetes</taxon>
        <taxon>Agaricomycetidae</taxon>
        <taxon>Agaricales</taxon>
        <taxon>Agaricineae</taxon>
        <taxon>Nidulariaceae</taxon>
        <taxon>Crucibulum</taxon>
    </lineage>
</organism>
<evidence type="ECO:0000259" key="2">
    <source>
        <dbReference type="Pfam" id="PF20152"/>
    </source>
</evidence>
<gene>
    <name evidence="3" type="ORF">BDQ12DRAFT_726693</name>
</gene>
<feature type="transmembrane region" description="Helical" evidence="1">
    <location>
        <begin position="62"/>
        <end position="84"/>
    </location>
</feature>
<dbReference type="OrthoDB" id="2745105at2759"/>
<keyword evidence="1" id="KW-0812">Transmembrane</keyword>
<dbReference type="Pfam" id="PF20152">
    <property type="entry name" value="DUF6534"/>
    <property type="match status" value="1"/>
</dbReference>
<dbReference type="PANTHER" id="PTHR40465">
    <property type="entry name" value="CHROMOSOME 1, WHOLE GENOME SHOTGUN SEQUENCE"/>
    <property type="match status" value="1"/>
</dbReference>
<dbReference type="InterPro" id="IPR045339">
    <property type="entry name" value="DUF6534"/>
</dbReference>
<protein>
    <recommendedName>
        <fullName evidence="2">DUF6534 domain-containing protein</fullName>
    </recommendedName>
</protein>
<accession>A0A5C3LQQ6</accession>
<dbReference type="Proteomes" id="UP000308652">
    <property type="component" value="Unassembled WGS sequence"/>
</dbReference>
<reference evidence="3 4" key="1">
    <citation type="journal article" date="2019" name="Nat. Ecol. Evol.">
        <title>Megaphylogeny resolves global patterns of mushroom evolution.</title>
        <authorList>
            <person name="Varga T."/>
            <person name="Krizsan K."/>
            <person name="Foldi C."/>
            <person name="Dima B."/>
            <person name="Sanchez-Garcia M."/>
            <person name="Sanchez-Ramirez S."/>
            <person name="Szollosi G.J."/>
            <person name="Szarkandi J.G."/>
            <person name="Papp V."/>
            <person name="Albert L."/>
            <person name="Andreopoulos W."/>
            <person name="Angelini C."/>
            <person name="Antonin V."/>
            <person name="Barry K.W."/>
            <person name="Bougher N.L."/>
            <person name="Buchanan P."/>
            <person name="Buyck B."/>
            <person name="Bense V."/>
            <person name="Catcheside P."/>
            <person name="Chovatia M."/>
            <person name="Cooper J."/>
            <person name="Damon W."/>
            <person name="Desjardin D."/>
            <person name="Finy P."/>
            <person name="Geml J."/>
            <person name="Haridas S."/>
            <person name="Hughes K."/>
            <person name="Justo A."/>
            <person name="Karasinski D."/>
            <person name="Kautmanova I."/>
            <person name="Kiss B."/>
            <person name="Kocsube S."/>
            <person name="Kotiranta H."/>
            <person name="LaButti K.M."/>
            <person name="Lechner B.E."/>
            <person name="Liimatainen K."/>
            <person name="Lipzen A."/>
            <person name="Lukacs Z."/>
            <person name="Mihaltcheva S."/>
            <person name="Morgado L.N."/>
            <person name="Niskanen T."/>
            <person name="Noordeloos M.E."/>
            <person name="Ohm R.A."/>
            <person name="Ortiz-Santana B."/>
            <person name="Ovrebo C."/>
            <person name="Racz N."/>
            <person name="Riley R."/>
            <person name="Savchenko A."/>
            <person name="Shiryaev A."/>
            <person name="Soop K."/>
            <person name="Spirin V."/>
            <person name="Szebenyi C."/>
            <person name="Tomsovsky M."/>
            <person name="Tulloss R.E."/>
            <person name="Uehling J."/>
            <person name="Grigoriev I.V."/>
            <person name="Vagvolgyi C."/>
            <person name="Papp T."/>
            <person name="Martin F.M."/>
            <person name="Miettinen O."/>
            <person name="Hibbett D.S."/>
            <person name="Nagy L.G."/>
        </authorList>
    </citation>
    <scope>NUCLEOTIDE SEQUENCE [LARGE SCALE GENOMIC DNA]</scope>
    <source>
        <strain evidence="3 4">CBS 166.37</strain>
    </source>
</reference>
<proteinExistence type="predicted"/>
<name>A0A5C3LQQ6_9AGAR</name>
<dbReference type="STRING" id="68775.A0A5C3LQQ6"/>
<feature type="transmembrane region" description="Helical" evidence="1">
    <location>
        <begin position="12"/>
        <end position="33"/>
    </location>
</feature>
<dbReference type="PANTHER" id="PTHR40465:SF1">
    <property type="entry name" value="DUF6534 DOMAIN-CONTAINING PROTEIN"/>
    <property type="match status" value="1"/>
</dbReference>
<evidence type="ECO:0000256" key="1">
    <source>
        <dbReference type="SAM" id="Phobius"/>
    </source>
</evidence>
<sequence>MTTLSAKPTFDDTLGAAFLGGIAASMSIVAQVIPGAVSDTLVRCVYASRIWRYALSSSFKQWMVYSALTSALVVDVCIAIFLCYSIYQKRTGFRNTNAMLKKVILLAINTGLLMTFGSISVFIAYAARPHSLIYIEVYMPTNKIYINALLASLNAREGVCGNDDIITDSAMPVFDNEDSMDLSDVSLGNKSTDYENLKSSGIPQANFPSSTVYANHVMPTKIDVKAENEDR</sequence>
<keyword evidence="4" id="KW-1185">Reference proteome</keyword>
<keyword evidence="1" id="KW-0472">Membrane</keyword>
<feature type="transmembrane region" description="Helical" evidence="1">
    <location>
        <begin position="104"/>
        <end position="127"/>
    </location>
</feature>
<evidence type="ECO:0000313" key="3">
    <source>
        <dbReference type="EMBL" id="TFK34648.1"/>
    </source>
</evidence>
<evidence type="ECO:0000313" key="4">
    <source>
        <dbReference type="Proteomes" id="UP000308652"/>
    </source>
</evidence>
<dbReference type="EMBL" id="ML213629">
    <property type="protein sequence ID" value="TFK34648.1"/>
    <property type="molecule type" value="Genomic_DNA"/>
</dbReference>
<keyword evidence="1" id="KW-1133">Transmembrane helix</keyword>
<feature type="domain" description="DUF6534" evidence="2">
    <location>
        <begin position="71"/>
        <end position="157"/>
    </location>
</feature>
<dbReference type="AlphaFoldDB" id="A0A5C3LQQ6"/>